<feature type="region of interest" description="Disordered" evidence="4">
    <location>
        <begin position="323"/>
        <end position="384"/>
    </location>
</feature>
<protein>
    <recommendedName>
        <fullName evidence="5">Aromatic amino acid beta-eliminating lyase/threonine aldolase domain-containing protein</fullName>
    </recommendedName>
</protein>
<dbReference type="EMBL" id="JAXOVC010000005">
    <property type="protein sequence ID" value="KAK4502084.1"/>
    <property type="molecule type" value="Genomic_DNA"/>
</dbReference>
<comment type="caution">
    <text evidence="6">The sequence shown here is derived from an EMBL/GenBank/DDBJ whole genome shotgun (WGS) entry which is preliminary data.</text>
</comment>
<dbReference type="Gene3D" id="3.40.640.10">
    <property type="entry name" value="Type I PLP-dependent aspartate aminotransferase-like (Major domain)"/>
    <property type="match status" value="1"/>
</dbReference>
<dbReference type="InterPro" id="IPR015422">
    <property type="entry name" value="PyrdxlP-dep_Trfase_small"/>
</dbReference>
<dbReference type="InterPro" id="IPR001597">
    <property type="entry name" value="ArAA_b-elim_lyase/Thr_aldolase"/>
</dbReference>
<evidence type="ECO:0000259" key="5">
    <source>
        <dbReference type="Pfam" id="PF01212"/>
    </source>
</evidence>
<dbReference type="Proteomes" id="UP001305779">
    <property type="component" value="Unassembled WGS sequence"/>
</dbReference>
<dbReference type="Pfam" id="PF01212">
    <property type="entry name" value="Beta_elim_lyase"/>
    <property type="match status" value="1"/>
</dbReference>
<evidence type="ECO:0000256" key="2">
    <source>
        <dbReference type="ARBA" id="ARBA00006966"/>
    </source>
</evidence>
<keyword evidence="7" id="KW-1185">Reference proteome</keyword>
<name>A0ABR0EKI6_ZASCE</name>
<proteinExistence type="inferred from homology"/>
<evidence type="ECO:0000313" key="6">
    <source>
        <dbReference type="EMBL" id="KAK4502084.1"/>
    </source>
</evidence>
<dbReference type="Gene3D" id="3.90.1150.10">
    <property type="entry name" value="Aspartate Aminotransferase, domain 1"/>
    <property type="match status" value="1"/>
</dbReference>
<organism evidence="6 7">
    <name type="scientific">Zasmidium cellare</name>
    <name type="common">Wine cellar mold</name>
    <name type="synonym">Racodium cellare</name>
    <dbReference type="NCBI Taxonomy" id="395010"/>
    <lineage>
        <taxon>Eukaryota</taxon>
        <taxon>Fungi</taxon>
        <taxon>Dikarya</taxon>
        <taxon>Ascomycota</taxon>
        <taxon>Pezizomycotina</taxon>
        <taxon>Dothideomycetes</taxon>
        <taxon>Dothideomycetidae</taxon>
        <taxon>Mycosphaerellales</taxon>
        <taxon>Mycosphaerellaceae</taxon>
        <taxon>Zasmidium</taxon>
    </lineage>
</organism>
<dbReference type="InterPro" id="IPR015424">
    <property type="entry name" value="PyrdxlP-dep_Trfase"/>
</dbReference>
<dbReference type="PIRSF" id="PIRSF017617">
    <property type="entry name" value="Thr_aldolase"/>
    <property type="match status" value="1"/>
</dbReference>
<dbReference type="PANTHER" id="PTHR48097">
    <property type="entry name" value="L-THREONINE ALDOLASE-RELATED"/>
    <property type="match status" value="1"/>
</dbReference>
<reference evidence="6 7" key="1">
    <citation type="journal article" date="2023" name="G3 (Bethesda)">
        <title>A chromosome-level genome assembly of Zasmidium syzygii isolated from banana leaves.</title>
        <authorList>
            <person name="van Westerhoven A.C."/>
            <person name="Mehrabi R."/>
            <person name="Talebi R."/>
            <person name="Steentjes M.B.F."/>
            <person name="Corcolon B."/>
            <person name="Chong P.A."/>
            <person name="Kema G.H.J."/>
            <person name="Seidl M.F."/>
        </authorList>
    </citation>
    <scope>NUCLEOTIDE SEQUENCE [LARGE SCALE GENOMIC DNA]</scope>
    <source>
        <strain evidence="6 7">P124</strain>
    </source>
</reference>
<dbReference type="PANTHER" id="PTHR48097:SF9">
    <property type="entry name" value="L-THREONINE ALDOLASE"/>
    <property type="match status" value="1"/>
</dbReference>
<comment type="cofactor">
    <cofactor evidence="1">
        <name>pyridoxal 5'-phosphate</name>
        <dbReference type="ChEBI" id="CHEBI:597326"/>
    </cofactor>
</comment>
<sequence length="404" mass="43676">MLDAISSATLLDDDFRQDPSTLELEEWISQLTGKEAGLFVVSGTMGNQLSIRSLLQSAPHSILCDARSHIMNYEAGGIASLSGALTIPVHPANGKHLTLEDIQKAAVVAPHDHCACPTKLVCLENTFAGTILPLAECRQIRDWTRQNDVKLHLDGARLWEAVAAGAGTLQEYCECFDSVSLCFSKGLGAPIGSIIVGTLAFRERARWIRKSIGGGMRQAGVVSAAARRAVEDTFFGGRLQESHEKAKRISRLWEGYGGKLLYPSETNMVWFDLAAAGVSMQSFREQGEARGLKFMMGSRLVVHYQISEDAVQRLDDMMRTLLQAPEPPSVPKDVVTPAATPPPELESKQSARDDDKTSMAPVHTCAPNNQITDPDAYAGGPTQAMPGEEEAVQVDLGDESKSSA</sequence>
<gene>
    <name evidence="6" type="ORF">PRZ48_007895</name>
</gene>
<feature type="compositionally biased region" description="Basic and acidic residues" evidence="4">
    <location>
        <begin position="345"/>
        <end position="357"/>
    </location>
</feature>
<accession>A0ABR0EKI6</accession>
<dbReference type="SUPFAM" id="SSF53383">
    <property type="entry name" value="PLP-dependent transferases"/>
    <property type="match status" value="1"/>
</dbReference>
<dbReference type="InterPro" id="IPR023603">
    <property type="entry name" value="Low_specificity_L-TA-like"/>
</dbReference>
<evidence type="ECO:0000256" key="4">
    <source>
        <dbReference type="SAM" id="MobiDB-lite"/>
    </source>
</evidence>
<evidence type="ECO:0000256" key="1">
    <source>
        <dbReference type="ARBA" id="ARBA00001933"/>
    </source>
</evidence>
<comment type="similarity">
    <text evidence="2">Belongs to the threonine aldolase family.</text>
</comment>
<evidence type="ECO:0000313" key="7">
    <source>
        <dbReference type="Proteomes" id="UP001305779"/>
    </source>
</evidence>
<dbReference type="InterPro" id="IPR015421">
    <property type="entry name" value="PyrdxlP-dep_Trfase_major"/>
</dbReference>
<dbReference type="NCBIfam" id="NF041359">
    <property type="entry name" value="GntG_guanitoxin"/>
    <property type="match status" value="1"/>
</dbReference>
<evidence type="ECO:0000256" key="3">
    <source>
        <dbReference type="ARBA" id="ARBA00022898"/>
    </source>
</evidence>
<feature type="domain" description="Aromatic amino acid beta-eliminating lyase/threonine aldolase" evidence="5">
    <location>
        <begin position="1"/>
        <end position="275"/>
    </location>
</feature>
<keyword evidence="3" id="KW-0663">Pyridoxal phosphate</keyword>